<dbReference type="EMBL" id="CAJHNJ030000200">
    <property type="protein sequence ID" value="CAG9137269.1"/>
    <property type="molecule type" value="Genomic_DNA"/>
</dbReference>
<protein>
    <submittedName>
        <fullName evidence="2">(diamondback moth) hypothetical protein</fullName>
    </submittedName>
</protein>
<sequence>MAAITKVTAVILIVCFIAMLDKATAGQEQPTHKEAGPQLSMEDHHLQKRSPFVNDVERSFYERPRIRMRYLH</sequence>
<keyword evidence="1" id="KW-0732">Signal</keyword>
<accession>A0A8S4GAZ4</accession>
<dbReference type="AlphaFoldDB" id="A0A8S4GAZ4"/>
<evidence type="ECO:0000313" key="2">
    <source>
        <dbReference type="EMBL" id="CAG9137269.1"/>
    </source>
</evidence>
<dbReference type="Proteomes" id="UP000653454">
    <property type="component" value="Unassembled WGS sequence"/>
</dbReference>
<name>A0A8S4GAZ4_PLUXY</name>
<evidence type="ECO:0000256" key="1">
    <source>
        <dbReference type="SAM" id="SignalP"/>
    </source>
</evidence>
<feature type="signal peptide" evidence="1">
    <location>
        <begin position="1"/>
        <end position="25"/>
    </location>
</feature>
<gene>
    <name evidence="2" type="ORF">PLXY2_LOCUS15519</name>
</gene>
<evidence type="ECO:0000313" key="3">
    <source>
        <dbReference type="Proteomes" id="UP000653454"/>
    </source>
</evidence>
<comment type="caution">
    <text evidence="2">The sequence shown here is derived from an EMBL/GenBank/DDBJ whole genome shotgun (WGS) entry which is preliminary data.</text>
</comment>
<proteinExistence type="predicted"/>
<organism evidence="2 3">
    <name type="scientific">Plutella xylostella</name>
    <name type="common">Diamondback moth</name>
    <name type="synonym">Plutella maculipennis</name>
    <dbReference type="NCBI Taxonomy" id="51655"/>
    <lineage>
        <taxon>Eukaryota</taxon>
        <taxon>Metazoa</taxon>
        <taxon>Ecdysozoa</taxon>
        <taxon>Arthropoda</taxon>
        <taxon>Hexapoda</taxon>
        <taxon>Insecta</taxon>
        <taxon>Pterygota</taxon>
        <taxon>Neoptera</taxon>
        <taxon>Endopterygota</taxon>
        <taxon>Lepidoptera</taxon>
        <taxon>Glossata</taxon>
        <taxon>Ditrysia</taxon>
        <taxon>Yponomeutoidea</taxon>
        <taxon>Plutellidae</taxon>
        <taxon>Plutella</taxon>
    </lineage>
</organism>
<reference evidence="2" key="1">
    <citation type="submission" date="2020-11" db="EMBL/GenBank/DDBJ databases">
        <authorList>
            <person name="Whiteford S."/>
        </authorList>
    </citation>
    <scope>NUCLEOTIDE SEQUENCE</scope>
</reference>
<feature type="chain" id="PRO_5035846577" evidence="1">
    <location>
        <begin position="26"/>
        <end position="72"/>
    </location>
</feature>
<keyword evidence="3" id="KW-1185">Reference proteome</keyword>